<reference evidence="2" key="1">
    <citation type="submission" date="2022-08" db="EMBL/GenBank/DDBJ databases">
        <title>A Global Phylogenomic Analysis of the Shiitake Genus Lentinula.</title>
        <authorList>
            <consortium name="DOE Joint Genome Institute"/>
            <person name="Sierra-Patev S."/>
            <person name="Min B."/>
            <person name="Naranjo-Ortiz M."/>
            <person name="Looney B."/>
            <person name="Konkel Z."/>
            <person name="Slot J.C."/>
            <person name="Sakamoto Y."/>
            <person name="Steenwyk J.L."/>
            <person name="Rokas A."/>
            <person name="Carro J."/>
            <person name="Camarero S."/>
            <person name="Ferreira P."/>
            <person name="Molpeceres G."/>
            <person name="Ruiz-Duenas F.J."/>
            <person name="Serrano A."/>
            <person name="Henrissat B."/>
            <person name="Drula E."/>
            <person name="Hughes K.W."/>
            <person name="Mata J.L."/>
            <person name="Ishikawa N.K."/>
            <person name="Vargas-Isla R."/>
            <person name="Ushijima S."/>
            <person name="Smith C.A."/>
            <person name="Ahrendt S."/>
            <person name="Andreopoulos W."/>
            <person name="He G."/>
            <person name="Labutti K."/>
            <person name="Lipzen A."/>
            <person name="Ng V."/>
            <person name="Riley R."/>
            <person name="Sandor L."/>
            <person name="Barry K."/>
            <person name="Martinez A.T."/>
            <person name="Xiao Y."/>
            <person name="Gibbons J.G."/>
            <person name="Terashima K."/>
            <person name="Grigoriev I.V."/>
            <person name="Hibbett D.S."/>
        </authorList>
    </citation>
    <scope>NUCLEOTIDE SEQUENCE</scope>
    <source>
        <strain evidence="2">RHP3577 ss4</strain>
    </source>
</reference>
<keyword evidence="1" id="KW-1133">Transmembrane helix</keyword>
<keyword evidence="1" id="KW-0812">Transmembrane</keyword>
<evidence type="ECO:0000313" key="2">
    <source>
        <dbReference type="EMBL" id="KAJ4501557.1"/>
    </source>
</evidence>
<comment type="caution">
    <text evidence="2">The sequence shown here is derived from an EMBL/GenBank/DDBJ whole genome shotgun (WGS) entry which is preliminary data.</text>
</comment>
<evidence type="ECO:0000313" key="3">
    <source>
        <dbReference type="Proteomes" id="UP001150217"/>
    </source>
</evidence>
<proteinExistence type="predicted"/>
<protein>
    <submittedName>
        <fullName evidence="2">Uncharacterized protein</fullName>
    </submittedName>
</protein>
<accession>A0ABQ8VYV0</accession>
<evidence type="ECO:0000256" key="1">
    <source>
        <dbReference type="SAM" id="Phobius"/>
    </source>
</evidence>
<keyword evidence="3" id="KW-1185">Reference proteome</keyword>
<sequence length="77" mass="8638">MAHISLNLNRDIHQRCFHFLTCTVLVPSMLTMIYHLHVVGICCSRDRGAGLFPIFPLAVKLLFSYNSNVKSCTNSNG</sequence>
<feature type="transmembrane region" description="Helical" evidence="1">
    <location>
        <begin position="16"/>
        <end position="36"/>
    </location>
</feature>
<keyword evidence="1" id="KW-0472">Membrane</keyword>
<dbReference type="EMBL" id="JANVFT010000001">
    <property type="protein sequence ID" value="KAJ4501557.1"/>
    <property type="molecule type" value="Genomic_DNA"/>
</dbReference>
<organism evidence="2 3">
    <name type="scientific">Lentinula lateritia</name>
    <dbReference type="NCBI Taxonomy" id="40482"/>
    <lineage>
        <taxon>Eukaryota</taxon>
        <taxon>Fungi</taxon>
        <taxon>Dikarya</taxon>
        <taxon>Basidiomycota</taxon>
        <taxon>Agaricomycotina</taxon>
        <taxon>Agaricomycetes</taxon>
        <taxon>Agaricomycetidae</taxon>
        <taxon>Agaricales</taxon>
        <taxon>Marasmiineae</taxon>
        <taxon>Omphalotaceae</taxon>
        <taxon>Lentinula</taxon>
    </lineage>
</organism>
<dbReference type="Proteomes" id="UP001150217">
    <property type="component" value="Unassembled WGS sequence"/>
</dbReference>
<name>A0ABQ8VYV0_9AGAR</name>
<gene>
    <name evidence="2" type="ORF">C8R41DRAFT_805042</name>
</gene>